<dbReference type="InterPro" id="IPR002514">
    <property type="entry name" value="Transposase_8"/>
</dbReference>
<dbReference type="Pfam" id="PF01527">
    <property type="entry name" value="HTH_Tnp_1"/>
    <property type="match status" value="1"/>
</dbReference>
<dbReference type="AlphaFoldDB" id="A0A4V6X6B2"/>
<organism evidence="1 2">
    <name type="scientific">Lysinibacillus mangiferihumi</name>
    <dbReference type="NCBI Taxonomy" id="1130819"/>
    <lineage>
        <taxon>Bacteria</taxon>
        <taxon>Bacillati</taxon>
        <taxon>Bacillota</taxon>
        <taxon>Bacilli</taxon>
        <taxon>Bacillales</taxon>
        <taxon>Bacillaceae</taxon>
        <taxon>Lysinibacillus</taxon>
    </lineage>
</organism>
<dbReference type="EMBL" id="SZPU01000015">
    <property type="protein sequence ID" value="TKI71633.1"/>
    <property type="molecule type" value="Genomic_DNA"/>
</dbReference>
<dbReference type="InterPro" id="IPR009057">
    <property type="entry name" value="Homeodomain-like_sf"/>
</dbReference>
<sequence length="85" mass="9946">MNCTQLLDTSNNWRCSFLMAKYTAEEKLQAALRYLEGKESSHEIAKSIGTDHTTILNWSKQYEYNGVEEFIKIETNIRSVILYTY</sequence>
<evidence type="ECO:0000313" key="2">
    <source>
        <dbReference type="Proteomes" id="UP000308744"/>
    </source>
</evidence>
<comment type="caution">
    <text evidence="1">The sequence shown here is derived from an EMBL/GenBank/DDBJ whole genome shotgun (WGS) entry which is preliminary data.</text>
</comment>
<evidence type="ECO:0000313" key="1">
    <source>
        <dbReference type="EMBL" id="TKI71633.1"/>
    </source>
</evidence>
<protein>
    <submittedName>
        <fullName evidence="1">Transposase</fullName>
    </submittedName>
</protein>
<accession>A0A4V6X6B2</accession>
<dbReference type="GO" id="GO:0003677">
    <property type="term" value="F:DNA binding"/>
    <property type="evidence" value="ECO:0007669"/>
    <property type="project" value="InterPro"/>
</dbReference>
<reference evidence="1 2" key="1">
    <citation type="submission" date="2019-04" db="EMBL/GenBank/DDBJ databases">
        <title>Lysinibacillus genome sequencing.</title>
        <authorList>
            <person name="Dunlap C."/>
        </authorList>
    </citation>
    <scope>NUCLEOTIDE SEQUENCE [LARGE SCALE GENOMIC DNA]</scope>
    <source>
        <strain evidence="1 2">CCTCC AB 2010389</strain>
    </source>
</reference>
<keyword evidence="2" id="KW-1185">Reference proteome</keyword>
<gene>
    <name evidence="1" type="ORF">FC756_04455</name>
</gene>
<dbReference type="SUPFAM" id="SSF46689">
    <property type="entry name" value="Homeodomain-like"/>
    <property type="match status" value="1"/>
</dbReference>
<name>A0A4V6X6B2_9BACI</name>
<proteinExistence type="predicted"/>
<dbReference type="GO" id="GO:0006313">
    <property type="term" value="P:DNA transposition"/>
    <property type="evidence" value="ECO:0007669"/>
    <property type="project" value="InterPro"/>
</dbReference>
<dbReference type="GO" id="GO:0004803">
    <property type="term" value="F:transposase activity"/>
    <property type="evidence" value="ECO:0007669"/>
    <property type="project" value="InterPro"/>
</dbReference>
<dbReference type="Proteomes" id="UP000308744">
    <property type="component" value="Unassembled WGS sequence"/>
</dbReference>